<organism evidence="1 2">
    <name type="scientific">Thelephora ganbajun</name>
    <name type="common">Ganba fungus</name>
    <dbReference type="NCBI Taxonomy" id="370292"/>
    <lineage>
        <taxon>Eukaryota</taxon>
        <taxon>Fungi</taxon>
        <taxon>Dikarya</taxon>
        <taxon>Basidiomycota</taxon>
        <taxon>Agaricomycotina</taxon>
        <taxon>Agaricomycetes</taxon>
        <taxon>Thelephorales</taxon>
        <taxon>Thelephoraceae</taxon>
        <taxon>Thelephora</taxon>
    </lineage>
</organism>
<protein>
    <submittedName>
        <fullName evidence="1">Uncharacterized protein</fullName>
    </submittedName>
</protein>
<evidence type="ECO:0000313" key="2">
    <source>
        <dbReference type="Proteomes" id="UP000886501"/>
    </source>
</evidence>
<dbReference type="Proteomes" id="UP000886501">
    <property type="component" value="Unassembled WGS sequence"/>
</dbReference>
<dbReference type="EMBL" id="MU117964">
    <property type="protein sequence ID" value="KAF9653447.1"/>
    <property type="molecule type" value="Genomic_DNA"/>
</dbReference>
<accession>A0ACB6ZUW3</accession>
<name>A0ACB6ZUW3_THEGA</name>
<reference evidence="1" key="1">
    <citation type="submission" date="2019-10" db="EMBL/GenBank/DDBJ databases">
        <authorList>
            <consortium name="DOE Joint Genome Institute"/>
            <person name="Kuo A."/>
            <person name="Miyauchi S."/>
            <person name="Kiss E."/>
            <person name="Drula E."/>
            <person name="Kohler A."/>
            <person name="Sanchez-Garcia M."/>
            <person name="Andreopoulos B."/>
            <person name="Barry K.W."/>
            <person name="Bonito G."/>
            <person name="Buee M."/>
            <person name="Carver A."/>
            <person name="Chen C."/>
            <person name="Cichocki N."/>
            <person name="Clum A."/>
            <person name="Culley D."/>
            <person name="Crous P.W."/>
            <person name="Fauchery L."/>
            <person name="Girlanda M."/>
            <person name="Hayes R."/>
            <person name="Keri Z."/>
            <person name="Labutti K."/>
            <person name="Lipzen A."/>
            <person name="Lombard V."/>
            <person name="Magnuson J."/>
            <person name="Maillard F."/>
            <person name="Morin E."/>
            <person name="Murat C."/>
            <person name="Nolan M."/>
            <person name="Ohm R."/>
            <person name="Pangilinan J."/>
            <person name="Pereira M."/>
            <person name="Perotto S."/>
            <person name="Peter M."/>
            <person name="Riley R."/>
            <person name="Sitrit Y."/>
            <person name="Stielow B."/>
            <person name="Szollosi G."/>
            <person name="Zifcakova L."/>
            <person name="Stursova M."/>
            <person name="Spatafora J.W."/>
            <person name="Tedersoo L."/>
            <person name="Vaario L.-M."/>
            <person name="Yamada A."/>
            <person name="Yan M."/>
            <person name="Wang P."/>
            <person name="Xu J."/>
            <person name="Bruns T."/>
            <person name="Baldrian P."/>
            <person name="Vilgalys R."/>
            <person name="Henrissat B."/>
            <person name="Grigoriev I.V."/>
            <person name="Hibbett D."/>
            <person name="Nagy L.G."/>
            <person name="Martin F.M."/>
        </authorList>
    </citation>
    <scope>NUCLEOTIDE SEQUENCE</scope>
    <source>
        <strain evidence="1">P2</strain>
    </source>
</reference>
<gene>
    <name evidence="1" type="ORF">BDM02DRAFT_3087660</name>
</gene>
<keyword evidence="2" id="KW-1185">Reference proteome</keyword>
<evidence type="ECO:0000313" key="1">
    <source>
        <dbReference type="EMBL" id="KAF9653447.1"/>
    </source>
</evidence>
<comment type="caution">
    <text evidence="1">The sequence shown here is derived from an EMBL/GenBank/DDBJ whole genome shotgun (WGS) entry which is preliminary data.</text>
</comment>
<sequence>MSKCLAIFAILLFCQLVAAQFGSFFEQMFQGEHPGRQQRQRPPGADHWRAQADAIPCSTYLCPDTLVCVDAPLQCPCPNVEDIKCVIPDAHDKTAGTVVCVRGGGCEDVDDYMNAWS</sequence>
<reference evidence="1" key="2">
    <citation type="journal article" date="2020" name="Nat. Commun.">
        <title>Large-scale genome sequencing of mycorrhizal fungi provides insights into the early evolution of symbiotic traits.</title>
        <authorList>
            <person name="Miyauchi S."/>
            <person name="Kiss E."/>
            <person name="Kuo A."/>
            <person name="Drula E."/>
            <person name="Kohler A."/>
            <person name="Sanchez-Garcia M."/>
            <person name="Morin E."/>
            <person name="Andreopoulos B."/>
            <person name="Barry K.W."/>
            <person name="Bonito G."/>
            <person name="Buee M."/>
            <person name="Carver A."/>
            <person name="Chen C."/>
            <person name="Cichocki N."/>
            <person name="Clum A."/>
            <person name="Culley D."/>
            <person name="Crous P.W."/>
            <person name="Fauchery L."/>
            <person name="Girlanda M."/>
            <person name="Hayes R.D."/>
            <person name="Keri Z."/>
            <person name="LaButti K."/>
            <person name="Lipzen A."/>
            <person name="Lombard V."/>
            <person name="Magnuson J."/>
            <person name="Maillard F."/>
            <person name="Murat C."/>
            <person name="Nolan M."/>
            <person name="Ohm R.A."/>
            <person name="Pangilinan J."/>
            <person name="Pereira M.F."/>
            <person name="Perotto S."/>
            <person name="Peter M."/>
            <person name="Pfister S."/>
            <person name="Riley R."/>
            <person name="Sitrit Y."/>
            <person name="Stielow J.B."/>
            <person name="Szollosi G."/>
            <person name="Zifcakova L."/>
            <person name="Stursova M."/>
            <person name="Spatafora J.W."/>
            <person name="Tedersoo L."/>
            <person name="Vaario L.M."/>
            <person name="Yamada A."/>
            <person name="Yan M."/>
            <person name="Wang P."/>
            <person name="Xu J."/>
            <person name="Bruns T."/>
            <person name="Baldrian P."/>
            <person name="Vilgalys R."/>
            <person name="Dunand C."/>
            <person name="Henrissat B."/>
            <person name="Grigoriev I.V."/>
            <person name="Hibbett D."/>
            <person name="Nagy L.G."/>
            <person name="Martin F.M."/>
        </authorList>
    </citation>
    <scope>NUCLEOTIDE SEQUENCE</scope>
    <source>
        <strain evidence="1">P2</strain>
    </source>
</reference>
<proteinExistence type="predicted"/>